<organism evidence="1 2">
    <name type="scientific">Rhizophagus irregularis (strain DAOM 181602 / DAOM 197198 / MUCL 43194)</name>
    <name type="common">Arbuscular mycorrhizal fungus</name>
    <name type="synonym">Glomus intraradices</name>
    <dbReference type="NCBI Taxonomy" id="747089"/>
    <lineage>
        <taxon>Eukaryota</taxon>
        <taxon>Fungi</taxon>
        <taxon>Fungi incertae sedis</taxon>
        <taxon>Mucoromycota</taxon>
        <taxon>Glomeromycotina</taxon>
        <taxon>Glomeromycetes</taxon>
        <taxon>Glomerales</taxon>
        <taxon>Glomeraceae</taxon>
        <taxon>Rhizophagus</taxon>
    </lineage>
</organism>
<dbReference type="EMBL" id="AUPC02000114">
    <property type="protein sequence ID" value="POG70957.1"/>
    <property type="molecule type" value="Genomic_DNA"/>
</dbReference>
<gene>
    <name evidence="1" type="ORF">GLOIN_2v1775376</name>
</gene>
<evidence type="ECO:0000313" key="1">
    <source>
        <dbReference type="EMBL" id="POG70957.1"/>
    </source>
</evidence>
<keyword evidence="2" id="KW-1185">Reference proteome</keyword>
<reference evidence="1 2" key="2">
    <citation type="journal article" date="2018" name="New Phytol.">
        <title>High intraspecific genome diversity in the model arbuscular mycorrhizal symbiont Rhizophagus irregularis.</title>
        <authorList>
            <person name="Chen E.C.H."/>
            <person name="Morin E."/>
            <person name="Beaudet D."/>
            <person name="Noel J."/>
            <person name="Yildirir G."/>
            <person name="Ndikumana S."/>
            <person name="Charron P."/>
            <person name="St-Onge C."/>
            <person name="Giorgi J."/>
            <person name="Kruger M."/>
            <person name="Marton T."/>
            <person name="Ropars J."/>
            <person name="Grigoriev I.V."/>
            <person name="Hainaut M."/>
            <person name="Henrissat B."/>
            <person name="Roux C."/>
            <person name="Martin F."/>
            <person name="Corradi N."/>
        </authorList>
    </citation>
    <scope>NUCLEOTIDE SEQUENCE [LARGE SCALE GENOMIC DNA]</scope>
    <source>
        <strain evidence="1 2">DAOM 197198</strain>
    </source>
</reference>
<protein>
    <submittedName>
        <fullName evidence="1">Uncharacterized protein</fullName>
    </submittedName>
</protein>
<proteinExistence type="predicted"/>
<dbReference type="Proteomes" id="UP000018888">
    <property type="component" value="Unassembled WGS sequence"/>
</dbReference>
<comment type="caution">
    <text evidence="1">The sequence shown here is derived from an EMBL/GenBank/DDBJ whole genome shotgun (WGS) entry which is preliminary data.</text>
</comment>
<sequence length="244" mass="28920">MTNYTNDILELILQNQNFIHNVRNLKLLIDENTRIYNLTSQMIHLHQNLKKILISNDIYLYQLSLLLSKDYNCSNTLNTIIFYHVEFKLVNNLGEIFEQSNVLESVHIFFCSFLNSNLTQQIINLTKPFKLKSLFIVIEKSQIEAAQQSLQISGDYLENFWFSYNASINQQLLKYCKNIKLLYFENSQDILINKLLIIIQSCSDDILHCIKEHIMKKKRAKYLDIRDDIKNKELFDLKDELKNI</sequence>
<name>A0A2P4PZW9_RHIID</name>
<evidence type="ECO:0000313" key="2">
    <source>
        <dbReference type="Proteomes" id="UP000018888"/>
    </source>
</evidence>
<accession>A0A2P4PZW9</accession>
<reference evidence="1 2" key="1">
    <citation type="journal article" date="2013" name="Proc. Natl. Acad. Sci. U.S.A.">
        <title>Genome of an arbuscular mycorrhizal fungus provides insight into the oldest plant symbiosis.</title>
        <authorList>
            <person name="Tisserant E."/>
            <person name="Malbreil M."/>
            <person name="Kuo A."/>
            <person name="Kohler A."/>
            <person name="Symeonidi A."/>
            <person name="Balestrini R."/>
            <person name="Charron P."/>
            <person name="Duensing N."/>
            <person name="Frei Dit Frey N."/>
            <person name="Gianinazzi-Pearson V."/>
            <person name="Gilbert L.B."/>
            <person name="Handa Y."/>
            <person name="Herr J.R."/>
            <person name="Hijri M."/>
            <person name="Koul R."/>
            <person name="Kawaguchi M."/>
            <person name="Krajinski F."/>
            <person name="Lammers P.J."/>
            <person name="Masclaux F.G."/>
            <person name="Murat C."/>
            <person name="Morin E."/>
            <person name="Ndikumana S."/>
            <person name="Pagni M."/>
            <person name="Petitpierre D."/>
            <person name="Requena N."/>
            <person name="Rosikiewicz P."/>
            <person name="Riley R."/>
            <person name="Saito K."/>
            <person name="San Clemente H."/>
            <person name="Shapiro H."/>
            <person name="van Tuinen D."/>
            <person name="Becard G."/>
            <person name="Bonfante P."/>
            <person name="Paszkowski U."/>
            <person name="Shachar-Hill Y.Y."/>
            <person name="Tuskan G.A."/>
            <person name="Young P.W."/>
            <person name="Sanders I.R."/>
            <person name="Henrissat B."/>
            <person name="Rensing S.A."/>
            <person name="Grigoriev I.V."/>
            <person name="Corradi N."/>
            <person name="Roux C."/>
            <person name="Martin F."/>
        </authorList>
    </citation>
    <scope>NUCLEOTIDE SEQUENCE [LARGE SCALE GENOMIC DNA]</scope>
    <source>
        <strain evidence="1 2">DAOM 197198</strain>
    </source>
</reference>
<dbReference type="AlphaFoldDB" id="A0A2P4PZW9"/>